<dbReference type="Proteomes" id="UP000316759">
    <property type="component" value="Unassembled WGS sequence"/>
</dbReference>
<keyword evidence="7" id="KW-0808">Transferase</keyword>
<evidence type="ECO:0000256" key="4">
    <source>
        <dbReference type="SAM" id="MobiDB-lite"/>
    </source>
</evidence>
<keyword evidence="3" id="KW-0472">Membrane</keyword>
<dbReference type="AlphaFoldDB" id="A0A504YNH9"/>
<dbReference type="STRING" id="46835.A0A504YNH9"/>
<feature type="region of interest" description="Disordered" evidence="4">
    <location>
        <begin position="118"/>
        <end position="163"/>
    </location>
</feature>
<feature type="compositionally biased region" description="Polar residues" evidence="4">
    <location>
        <begin position="666"/>
        <end position="677"/>
    </location>
</feature>
<accession>A0A504YNH9</accession>
<dbReference type="Pfam" id="PF23629">
    <property type="entry name" value="Death_MADD"/>
    <property type="match status" value="1"/>
</dbReference>
<feature type="domain" description="MAP kinase-activating death" evidence="5">
    <location>
        <begin position="778"/>
        <end position="853"/>
    </location>
</feature>
<name>A0A504YNH9_FASGI</name>
<dbReference type="GO" id="GO:0032483">
    <property type="term" value="P:regulation of Rab protein signal transduction"/>
    <property type="evidence" value="ECO:0007669"/>
    <property type="project" value="TreeGrafter"/>
</dbReference>
<dbReference type="GO" id="GO:0005829">
    <property type="term" value="C:cytosol"/>
    <property type="evidence" value="ECO:0007669"/>
    <property type="project" value="TreeGrafter"/>
</dbReference>
<dbReference type="InterPro" id="IPR056574">
    <property type="entry name" value="Death_MADD"/>
</dbReference>
<proteinExistence type="predicted"/>
<feature type="compositionally biased region" description="Polar residues" evidence="4">
    <location>
        <begin position="580"/>
        <end position="598"/>
    </location>
</feature>
<dbReference type="EMBL" id="SUNJ01010671">
    <property type="protein sequence ID" value="TPP59477.1"/>
    <property type="molecule type" value="Genomic_DNA"/>
</dbReference>
<dbReference type="GO" id="GO:0005085">
    <property type="term" value="F:guanyl-nucleotide exchange factor activity"/>
    <property type="evidence" value="ECO:0007669"/>
    <property type="project" value="UniProtKB-KW"/>
</dbReference>
<dbReference type="PANTHER" id="PTHR13008">
    <property type="entry name" value="MAP-KINASE ACTIVATING DEATH DOMAIN PROTEIN MADD /DENN/AEX-3 C.ELEGANS"/>
    <property type="match status" value="1"/>
</dbReference>
<dbReference type="GO" id="GO:0042981">
    <property type="term" value="P:regulation of apoptotic process"/>
    <property type="evidence" value="ECO:0007669"/>
    <property type="project" value="TreeGrafter"/>
</dbReference>
<evidence type="ECO:0000313" key="8">
    <source>
        <dbReference type="Proteomes" id="UP000316759"/>
    </source>
</evidence>
<comment type="caution">
    <text evidence="7">The sequence shown here is derived from an EMBL/GenBank/DDBJ whole genome shotgun (WGS) entry which is preliminary data.</text>
</comment>
<gene>
    <name evidence="7" type="ORF">FGIG_09300</name>
</gene>
<feature type="compositionally biased region" description="Polar residues" evidence="4">
    <location>
        <begin position="630"/>
        <end position="646"/>
    </location>
</feature>
<feature type="domain" description="MAP kinase-activating death" evidence="6">
    <location>
        <begin position="978"/>
        <end position="1064"/>
    </location>
</feature>
<feature type="region of interest" description="Disordered" evidence="4">
    <location>
        <begin position="515"/>
        <end position="681"/>
    </location>
</feature>
<evidence type="ECO:0000256" key="2">
    <source>
        <dbReference type="ARBA" id="ARBA00022658"/>
    </source>
</evidence>
<evidence type="ECO:0000259" key="6">
    <source>
        <dbReference type="Pfam" id="PF25328"/>
    </source>
</evidence>
<dbReference type="Pfam" id="PF25328">
    <property type="entry name" value="PH_MADD"/>
    <property type="match status" value="1"/>
</dbReference>
<dbReference type="PANTHER" id="PTHR13008:SF7">
    <property type="entry name" value="MAP KINASE-ACTIVATING DEATH DOMAIN PROTEIN"/>
    <property type="match status" value="1"/>
</dbReference>
<dbReference type="GO" id="GO:0016301">
    <property type="term" value="F:kinase activity"/>
    <property type="evidence" value="ECO:0007669"/>
    <property type="project" value="UniProtKB-KW"/>
</dbReference>
<keyword evidence="8" id="KW-1185">Reference proteome</keyword>
<dbReference type="InterPro" id="IPR039980">
    <property type="entry name" value="MADD"/>
</dbReference>
<evidence type="ECO:0000256" key="3">
    <source>
        <dbReference type="ARBA" id="ARBA00023136"/>
    </source>
</evidence>
<comment type="subcellular location">
    <subcellularLocation>
        <location evidence="1">Membrane</location>
    </subcellularLocation>
</comment>
<sequence length="1113" mass="123460">MNPYYSLDQAVEYFAECSLCSQNEAYQRIEAGDYTPELIGDKAEWFSSFLQNVHFDVWPDSTADSPSNFGRPNTFAGSPLLFALVAARLQYNSQFASLENSDAVGLSSGDLKLDVKRDDLSDYPTDESASDTETEHSTASIGSTLSDVTSDCVDSGIGEPQNKGNDGGVRLNIIIERADSVVSARRVSDPPVTEQLFVRAGEPLPSSLADCFNPPLAPVLNKLPSVKGNEIIVCIPAMQGSDYSANELEVDKEGIISTTFGAKSDSSQSFKPSTPSTEQTLRAVARISANMFNASSNQNSDGDRANPSVLSDGGINWNSSLFRLVNELLRLNATNQSAELERALSKRLSDETYLIQVARAIKAGNTPSIFSRGRLFSMLEYEEYRNLLLARLNLSRANTAVGTISSVQQSSLMIDVPVESWSQYKALVWILRQITQGLDVSLRSDVFIPTPTNVHSEAYMASRTRSTPVNEESARGGLASAFVLLEIAHTHYYQLPARNERGFFTFGRASLGSLDSGKLRSSESRPVSPVTTEEEQDSNRGPENNQLSVNRENNVINTTCSDGESLTPGLSEPKLDPRIRTSSLNSNPTVRASSSSGAQKRILASRPPVPRRSRGSSSHSQRPEVHEFSDSNTVFELPSEPSSMRSLTPEPYSSMRVPLFDESDDSGLTTNKSSQSHGYRYHRSRLLTPDTTIPDDMRSLSSNLRYRRSLGEVNYLHPGGSSPGINARGVDGRVKVGRTFVFEDLTNGNQTKSGVWKNLQFWEDAFLDAVAQERDMLGMDFRPSDLLARYNSASPLKRKHAELEEDRLLAGLMHNLIAFMVMMGVERTDIRRKIRRLLAKSHMGLHYSQEISNLLDVLDFLYGNDVDLKTLQSRATSHRAYEVYRGTDKSGELLFIEVGCECLLIRNLAGFILDRWWYDQMINVTYRKSKNILSVSIQVNQKPTSQLFYTSKGEILYLAIQKAMEQVSIDSRRGPLGGDLNGELNVINLDNGSSGVIRITPDGFYIKFNQKEMFVRISHVKRCSAPQHDIFTIEYFDATEKCLLVRNLRTDMAAHLIQRFHLMVSKAKATLAESKLQDSSNQCADSVFQLYATEAANSQSSAIRSVIINSRNQ</sequence>
<feature type="compositionally biased region" description="Polar residues" evidence="4">
    <location>
        <begin position="137"/>
        <end position="149"/>
    </location>
</feature>
<dbReference type="OrthoDB" id="6282239at2759"/>
<keyword evidence="2" id="KW-0344">Guanine-nucleotide releasing factor</keyword>
<evidence type="ECO:0000259" key="5">
    <source>
        <dbReference type="Pfam" id="PF23629"/>
    </source>
</evidence>
<dbReference type="InterPro" id="IPR057469">
    <property type="entry name" value="PH_MADD"/>
</dbReference>
<dbReference type="GO" id="GO:0016020">
    <property type="term" value="C:membrane"/>
    <property type="evidence" value="ECO:0007669"/>
    <property type="project" value="UniProtKB-SubCell"/>
</dbReference>
<feature type="compositionally biased region" description="Polar residues" evidence="4">
    <location>
        <begin position="539"/>
        <end position="564"/>
    </location>
</feature>
<evidence type="ECO:0000256" key="1">
    <source>
        <dbReference type="ARBA" id="ARBA00004370"/>
    </source>
</evidence>
<organism evidence="7 8">
    <name type="scientific">Fasciola gigantica</name>
    <name type="common">Giant liver fluke</name>
    <dbReference type="NCBI Taxonomy" id="46835"/>
    <lineage>
        <taxon>Eukaryota</taxon>
        <taxon>Metazoa</taxon>
        <taxon>Spiralia</taxon>
        <taxon>Lophotrochozoa</taxon>
        <taxon>Platyhelminthes</taxon>
        <taxon>Trematoda</taxon>
        <taxon>Digenea</taxon>
        <taxon>Plagiorchiida</taxon>
        <taxon>Echinostomata</taxon>
        <taxon>Echinostomatoidea</taxon>
        <taxon>Fasciolidae</taxon>
        <taxon>Fasciola</taxon>
    </lineage>
</organism>
<keyword evidence="7" id="KW-0418">Kinase</keyword>
<reference evidence="7 8" key="1">
    <citation type="submission" date="2019-04" db="EMBL/GenBank/DDBJ databases">
        <title>Annotation for the trematode Fasciola gigantica.</title>
        <authorList>
            <person name="Choi Y.-J."/>
        </authorList>
    </citation>
    <scope>NUCLEOTIDE SEQUENCE [LARGE SCALE GENOMIC DNA]</scope>
    <source>
        <strain evidence="7">Uganda_cow_1</strain>
    </source>
</reference>
<evidence type="ECO:0000313" key="7">
    <source>
        <dbReference type="EMBL" id="TPP59477.1"/>
    </source>
</evidence>
<protein>
    <submittedName>
        <fullName evidence="7">MAP kinase-activating death domain protein</fullName>
    </submittedName>
</protein>